<comment type="caution">
    <text evidence="1">The sequence shown here is derived from an EMBL/GenBank/DDBJ whole genome shotgun (WGS) entry which is preliminary data.</text>
</comment>
<reference evidence="1" key="1">
    <citation type="journal article" date="2015" name="Nature">
        <title>Complex archaea that bridge the gap between prokaryotes and eukaryotes.</title>
        <authorList>
            <person name="Spang A."/>
            <person name="Saw J.H."/>
            <person name="Jorgensen S.L."/>
            <person name="Zaremba-Niedzwiedzka K."/>
            <person name="Martijn J."/>
            <person name="Lind A.E."/>
            <person name="van Eijk R."/>
            <person name="Schleper C."/>
            <person name="Guy L."/>
            <person name="Ettema T.J."/>
        </authorList>
    </citation>
    <scope>NUCLEOTIDE SEQUENCE</scope>
</reference>
<gene>
    <name evidence="1" type="ORF">LCGC14_0510090</name>
</gene>
<organism evidence="1">
    <name type="scientific">marine sediment metagenome</name>
    <dbReference type="NCBI Taxonomy" id="412755"/>
    <lineage>
        <taxon>unclassified sequences</taxon>
        <taxon>metagenomes</taxon>
        <taxon>ecological metagenomes</taxon>
    </lineage>
</organism>
<proteinExistence type="predicted"/>
<dbReference type="AlphaFoldDB" id="A0A0F9V9T1"/>
<protein>
    <submittedName>
        <fullName evidence="1">Uncharacterized protein</fullName>
    </submittedName>
</protein>
<accession>A0A0F9V9T1</accession>
<evidence type="ECO:0000313" key="1">
    <source>
        <dbReference type="EMBL" id="KKN62598.1"/>
    </source>
</evidence>
<sequence>MTPGISLKPSSFVEGGIVPVDRNVTWKEARFNLFDYVKKSGEKVASTVALRVTFVEDDGTESEQQYSVGDPERFQPSEDGKELVAVGDAVALSKSSNYYLLMNALVNAGFPENRLGEDTSVLDGLYTYNIGLPEPKRSGLARPAVADGETVRERVLSVPSQILKLPWDKKGGAKTSAKAKASETEATDDEVIARALKFVADALGEDESIIRKDLAVKVFKDLAKDPMKDAVAGLIFKDEFQVQLLAAGYTLDGETISKS</sequence>
<dbReference type="EMBL" id="LAZR01000618">
    <property type="protein sequence ID" value="KKN62598.1"/>
    <property type="molecule type" value="Genomic_DNA"/>
</dbReference>
<name>A0A0F9V9T1_9ZZZZ</name>